<sequence length="135" mass="15978">MACLVIRNVGRVPAELKSMTFNDCFIQQLTPEKAEILKNKNKMNVTIFPNRYWVLSLDKNVFDVIKFENTKLEVTYTYSKIGKRKEYSDYTEIDFKEYKSFLVYLSEIDEFKNMAEKKLNDITTLCDNINKQMKA</sequence>
<comment type="caution">
    <text evidence="1">The sequence shown here is derived from an EMBL/GenBank/DDBJ whole genome shotgun (WGS) entry which is preliminary data.</text>
</comment>
<evidence type="ECO:0000313" key="2">
    <source>
        <dbReference type="Proteomes" id="UP000286186"/>
    </source>
</evidence>
<gene>
    <name evidence="1" type="ORF">DW652_02500</name>
</gene>
<dbReference type="Proteomes" id="UP000286186">
    <property type="component" value="Unassembled WGS sequence"/>
</dbReference>
<evidence type="ECO:0000313" key="1">
    <source>
        <dbReference type="EMBL" id="RHF90177.1"/>
    </source>
</evidence>
<proteinExistence type="predicted"/>
<organism evidence="1 2">
    <name type="scientific">Eubacterium ventriosum</name>
    <dbReference type="NCBI Taxonomy" id="39496"/>
    <lineage>
        <taxon>Bacteria</taxon>
        <taxon>Bacillati</taxon>
        <taxon>Bacillota</taxon>
        <taxon>Clostridia</taxon>
        <taxon>Eubacteriales</taxon>
        <taxon>Eubacteriaceae</taxon>
        <taxon>Eubacterium</taxon>
    </lineage>
</organism>
<name>A0A414RB31_9FIRM</name>
<protein>
    <submittedName>
        <fullName evidence="1">Uncharacterized protein</fullName>
    </submittedName>
</protein>
<reference evidence="1 2" key="1">
    <citation type="submission" date="2018-08" db="EMBL/GenBank/DDBJ databases">
        <title>A genome reference for cultivated species of the human gut microbiota.</title>
        <authorList>
            <person name="Zou Y."/>
            <person name="Xue W."/>
            <person name="Luo G."/>
        </authorList>
    </citation>
    <scope>NUCLEOTIDE SEQUENCE [LARGE SCALE GENOMIC DNA]</scope>
    <source>
        <strain evidence="1 2">AM23-22</strain>
    </source>
</reference>
<dbReference type="EMBL" id="QRHR01000002">
    <property type="protein sequence ID" value="RHF90177.1"/>
    <property type="molecule type" value="Genomic_DNA"/>
</dbReference>
<dbReference type="AlphaFoldDB" id="A0A414RB31"/>
<accession>A0A414RB31</accession>
<dbReference type="RefSeq" id="WP_118231298.1">
    <property type="nucleotide sequence ID" value="NZ_QRHR01000002.1"/>
</dbReference>